<reference evidence="1" key="1">
    <citation type="journal article" date="2021" name="Genome Biol. Evol.">
        <title>The assembled and annotated genome of the fairy-ring fungus Marasmius oreades.</title>
        <authorList>
            <person name="Hiltunen M."/>
            <person name="Ament-Velasquez S.L."/>
            <person name="Johannesson H."/>
        </authorList>
    </citation>
    <scope>NUCLEOTIDE SEQUENCE</scope>
    <source>
        <strain evidence="1">03SP1</strain>
    </source>
</reference>
<name>A0A9P7S4C1_9AGAR</name>
<dbReference type="KEGG" id="more:E1B28_005692"/>
<organism evidence="1 2">
    <name type="scientific">Marasmius oreades</name>
    <name type="common">fairy-ring Marasmius</name>
    <dbReference type="NCBI Taxonomy" id="181124"/>
    <lineage>
        <taxon>Eukaryota</taxon>
        <taxon>Fungi</taxon>
        <taxon>Dikarya</taxon>
        <taxon>Basidiomycota</taxon>
        <taxon>Agaricomycotina</taxon>
        <taxon>Agaricomycetes</taxon>
        <taxon>Agaricomycetidae</taxon>
        <taxon>Agaricales</taxon>
        <taxon>Marasmiineae</taxon>
        <taxon>Marasmiaceae</taxon>
        <taxon>Marasmius</taxon>
    </lineage>
</organism>
<dbReference type="Proteomes" id="UP001049176">
    <property type="component" value="Chromosome 3"/>
</dbReference>
<accession>A0A9P7S4C1</accession>
<sequence>MVFPTVVVFSKSCAAIGLTSSMSPEVLAERLIIAMSLSRIRLSISFFELFMSNVSDYLSGTRNVATALTNGRIAGRTTGNSPQQFWPTLLLGISGHCGQSCTSSVISPSLPSLPPSSADAECLSNAEEHSVSKPSSVPLLRDPGAYEGQGQLSLFGLFSFATTANPAKLKLCGRRLSGAYPRDAFRLLHPFVGRMQFSHAQIKNGYIYISYGIRIDR</sequence>
<evidence type="ECO:0000313" key="2">
    <source>
        <dbReference type="Proteomes" id="UP001049176"/>
    </source>
</evidence>
<dbReference type="AlphaFoldDB" id="A0A9P7S4C1"/>
<gene>
    <name evidence="1" type="ORF">E1B28_005692</name>
</gene>
<evidence type="ECO:0000313" key="1">
    <source>
        <dbReference type="EMBL" id="KAG7094885.1"/>
    </source>
</evidence>
<dbReference type="GeneID" id="66074768"/>
<keyword evidence="2" id="KW-1185">Reference proteome</keyword>
<dbReference type="EMBL" id="CM032183">
    <property type="protein sequence ID" value="KAG7094885.1"/>
    <property type="molecule type" value="Genomic_DNA"/>
</dbReference>
<proteinExistence type="predicted"/>
<protein>
    <submittedName>
        <fullName evidence="1">Uncharacterized protein</fullName>
    </submittedName>
</protein>
<comment type="caution">
    <text evidence="1">The sequence shown here is derived from an EMBL/GenBank/DDBJ whole genome shotgun (WGS) entry which is preliminary data.</text>
</comment>
<dbReference type="RefSeq" id="XP_043011355.1">
    <property type="nucleotide sequence ID" value="XM_043150268.1"/>
</dbReference>